<proteinExistence type="predicted"/>
<evidence type="ECO:0000313" key="5">
    <source>
        <dbReference type="EMBL" id="KAK3676776.1"/>
    </source>
</evidence>
<dbReference type="Pfam" id="PF00179">
    <property type="entry name" value="UQ_con"/>
    <property type="match status" value="1"/>
</dbReference>
<evidence type="ECO:0000256" key="2">
    <source>
        <dbReference type="ARBA" id="ARBA00022786"/>
    </source>
</evidence>
<dbReference type="InterPro" id="IPR016135">
    <property type="entry name" value="UBQ-conjugating_enzyme/RWD"/>
</dbReference>
<feature type="compositionally biased region" description="Polar residues" evidence="3">
    <location>
        <begin position="1014"/>
        <end position="1025"/>
    </location>
</feature>
<dbReference type="GO" id="GO:0016740">
    <property type="term" value="F:transferase activity"/>
    <property type="evidence" value="ECO:0007669"/>
    <property type="project" value="UniProtKB-KW"/>
</dbReference>
<dbReference type="Gene3D" id="3.10.110.10">
    <property type="entry name" value="Ubiquitin Conjugating Enzyme"/>
    <property type="match status" value="1"/>
</dbReference>
<evidence type="ECO:0000313" key="6">
    <source>
        <dbReference type="Proteomes" id="UP001274830"/>
    </source>
</evidence>
<dbReference type="CDD" id="cd23810">
    <property type="entry name" value="UBCc_BIRC6"/>
    <property type="match status" value="1"/>
</dbReference>
<keyword evidence="1" id="KW-0808">Transferase</keyword>
<reference evidence="5" key="1">
    <citation type="submission" date="2023-07" db="EMBL/GenBank/DDBJ databases">
        <title>Black Yeasts Isolated from many extreme environments.</title>
        <authorList>
            <person name="Coleine C."/>
            <person name="Stajich J.E."/>
            <person name="Selbmann L."/>
        </authorList>
    </citation>
    <scope>NUCLEOTIDE SEQUENCE</scope>
    <source>
        <strain evidence="5">CCFEE 5485</strain>
    </source>
</reference>
<protein>
    <recommendedName>
        <fullName evidence="4">UBC core domain-containing protein</fullName>
    </recommendedName>
</protein>
<gene>
    <name evidence="5" type="ORF">LTR78_003553</name>
</gene>
<comment type="caution">
    <text evidence="5">The sequence shown here is derived from an EMBL/GenBank/DDBJ whole genome shotgun (WGS) entry which is preliminary data.</text>
</comment>
<accession>A0AAE0WRV5</accession>
<dbReference type="Proteomes" id="UP001274830">
    <property type="component" value="Unassembled WGS sequence"/>
</dbReference>
<feature type="compositionally biased region" description="Basic and acidic residues" evidence="3">
    <location>
        <begin position="1035"/>
        <end position="1044"/>
    </location>
</feature>
<dbReference type="SUPFAM" id="SSF54495">
    <property type="entry name" value="UBC-like"/>
    <property type="match status" value="1"/>
</dbReference>
<feature type="region of interest" description="Disordered" evidence="3">
    <location>
        <begin position="194"/>
        <end position="249"/>
    </location>
</feature>
<dbReference type="PANTHER" id="PTHR46116">
    <property type="entry name" value="(E3-INDEPENDENT) E2 UBIQUITIN-CONJUGATING ENZYME"/>
    <property type="match status" value="1"/>
</dbReference>
<feature type="compositionally biased region" description="Basic and acidic residues" evidence="3">
    <location>
        <begin position="194"/>
        <end position="218"/>
    </location>
</feature>
<dbReference type="SMART" id="SM00212">
    <property type="entry name" value="UBCc"/>
    <property type="match status" value="1"/>
</dbReference>
<keyword evidence="6" id="KW-1185">Reference proteome</keyword>
<feature type="compositionally biased region" description="Gly residues" evidence="3">
    <location>
        <begin position="220"/>
        <end position="246"/>
    </location>
</feature>
<feature type="region of interest" description="Disordered" evidence="3">
    <location>
        <begin position="1014"/>
        <end position="1044"/>
    </location>
</feature>
<dbReference type="AlphaFoldDB" id="A0AAE0WRV5"/>
<feature type="compositionally biased region" description="Basic residues" evidence="3">
    <location>
        <begin position="942"/>
        <end position="958"/>
    </location>
</feature>
<evidence type="ECO:0000259" key="4">
    <source>
        <dbReference type="PROSITE" id="PS50127"/>
    </source>
</evidence>
<feature type="region of interest" description="Disordered" evidence="3">
    <location>
        <begin position="940"/>
        <end position="962"/>
    </location>
</feature>
<feature type="domain" description="UBC core" evidence="4">
    <location>
        <begin position="715"/>
        <end position="871"/>
    </location>
</feature>
<keyword evidence="2" id="KW-0833">Ubl conjugation pathway</keyword>
<name>A0AAE0WRV5_9PEZI</name>
<evidence type="ECO:0000256" key="1">
    <source>
        <dbReference type="ARBA" id="ARBA00022679"/>
    </source>
</evidence>
<dbReference type="EMBL" id="JAUTXT010000009">
    <property type="protein sequence ID" value="KAK3676776.1"/>
    <property type="molecule type" value="Genomic_DNA"/>
</dbReference>
<evidence type="ECO:0000256" key="3">
    <source>
        <dbReference type="SAM" id="MobiDB-lite"/>
    </source>
</evidence>
<sequence length="1069" mass="117539">MDFDDLTSRKRMRLADNIESPPSSVLPTPPLQDLPHSNGVYSPPDQHSIAEPIETIDMTGITPTTMTPAREVVKHFCSLQCASCGAGLTTNHDKLISKQFAQEIGACQRKPTTISALVDAAQSVDPAILIGLRVACVKCHNTHTCFGCGRQVAQTRNGAEGDGISLAWHCDKARFMLIWFFLYGYDCTAKHENPKAKKESTPVKKNDRKSGRGSDRGRGSYYGRGGRGGGKNARGGGNPKGVGYGGNEYSEEYDDGLGSVFDEYPSEDDDDISVPEATEYKAELERDQPELWASLQQYKASSGQHQNYHSIIGKMQNNLGDHSAIPNPNFSKSGFVLGSNPSSAPPPPLSHDTPTVLPPITSPFYPYSYTVPHYPQPPPPGIFYGPQHTPNVTFHGPNHPQHPGVWSDSQTPEYWGAYPGMPPPPPKPSTAKIMESAQLKEVAKQQLHDEQQTFENEVMAKILAEDAELDFSDPPSHMHAPYFRNRNHRTAAPIFEDADDVLTSQLLAVLVLLLPNTDKREVTAFDLQPPDGLISILQQSSLLDRVGELLRNDSVEDAARRGGLYEIVLRFVRIISSHHSLRQSLFVSKRAKRVGNLTSTATTSSTDTSPSLLSCMDGLVTQARMITKQAERDHSDFATDEGQRLLWIANSICELAGSLAPPSETQSARPTTKTSTVDLAAWSREFGVLEIADDTIITSHTYGKDASRLADTAPGRMRELLKEITRLKTGLPPGIYLRYGESRMDIMKVLITGPEDTPYENGLWEFDVFAGPNFPNEPPKVYFRTTGGGTVRVNPNLYEDGKVCLSLLGTWSGEPWRPGQSTLLQVLVSIQAMIFCDEPHCNEPSYENERGSDRSRDYNRRVYSMTVKHAMLEWLSPGIKFDSSYRNGRMLGGPGGHRKDANVTASDGIWKDVVSKHFEANKEKIVSTVAKWCEDKPAPRRYSTRSRGHSHAHAHVHGPGHILGGPTIDFTGAMQHPPPPMPPPYHGYPAMAGTYQGYTAQSTSPPPQGTFTFPSALGSAQSIRQSLREPASVPKEVKQTTETDKPVDLVERLKEAAVELTKTAGPVMW</sequence>
<dbReference type="PROSITE" id="PS50127">
    <property type="entry name" value="UBC_2"/>
    <property type="match status" value="1"/>
</dbReference>
<dbReference type="InterPro" id="IPR000608">
    <property type="entry name" value="UBC"/>
</dbReference>
<organism evidence="5 6">
    <name type="scientific">Recurvomyces mirabilis</name>
    <dbReference type="NCBI Taxonomy" id="574656"/>
    <lineage>
        <taxon>Eukaryota</taxon>
        <taxon>Fungi</taxon>
        <taxon>Dikarya</taxon>
        <taxon>Ascomycota</taxon>
        <taxon>Pezizomycotina</taxon>
        <taxon>Dothideomycetes</taxon>
        <taxon>Dothideomycetidae</taxon>
        <taxon>Mycosphaerellales</taxon>
        <taxon>Teratosphaeriaceae</taxon>
        <taxon>Recurvomyces</taxon>
    </lineage>
</organism>
<feature type="region of interest" description="Disordered" evidence="3">
    <location>
        <begin position="1"/>
        <end position="42"/>
    </location>
</feature>